<evidence type="ECO:0000256" key="3">
    <source>
        <dbReference type="SAM" id="SignalP"/>
    </source>
</evidence>
<dbReference type="InterPro" id="IPR038408">
    <property type="entry name" value="GNK2_sf"/>
</dbReference>
<name>A0A5K0ZFY6_9MAGN</name>
<dbReference type="EMBL" id="LR721778">
    <property type="protein sequence ID" value="VVV88020.1"/>
    <property type="molecule type" value="Genomic_DNA"/>
</dbReference>
<dbReference type="InterPro" id="IPR002902">
    <property type="entry name" value="GNK2"/>
</dbReference>
<dbReference type="PANTHER" id="PTHR32099:SF30">
    <property type="entry name" value="OS03G0564600 PROTEIN"/>
    <property type="match status" value="1"/>
</dbReference>
<keyword evidence="1 3" id="KW-0732">Signal</keyword>
<evidence type="ECO:0000256" key="2">
    <source>
        <dbReference type="ARBA" id="ARBA00022737"/>
    </source>
</evidence>
<dbReference type="AlphaFoldDB" id="A0A5K0ZFY6"/>
<gene>
    <name evidence="5" type="ORF">NYM_LOCUS10277</name>
</gene>
<dbReference type="Gene3D" id="3.30.430.20">
    <property type="entry name" value="Gnk2 domain, C-X8-C-X2-C motif"/>
    <property type="match status" value="1"/>
</dbReference>
<sequence length="111" mass="12335">MVYPAMMPRLLKVGFHILLPFILFSFHVDHAMSTNDYINSHCSVTANYTNGSTFEVNMCSLFFTLTNDALPTGFSNATMGHGLDRVHGLVRCRADVDEERARGASLIPPNK</sequence>
<feature type="signal peptide" evidence="3">
    <location>
        <begin position="1"/>
        <end position="33"/>
    </location>
</feature>
<keyword evidence="2" id="KW-0677">Repeat</keyword>
<evidence type="ECO:0000256" key="1">
    <source>
        <dbReference type="ARBA" id="ARBA00022729"/>
    </source>
</evidence>
<dbReference type="Pfam" id="PF01657">
    <property type="entry name" value="Stress-antifung"/>
    <property type="match status" value="1"/>
</dbReference>
<dbReference type="PANTHER" id="PTHR32099">
    <property type="entry name" value="CYSTEINE-RICH REPEAT SECRETORY PROTEIN"/>
    <property type="match status" value="1"/>
</dbReference>
<protein>
    <recommendedName>
        <fullName evidence="4">Gnk2-homologous domain-containing protein</fullName>
    </recommendedName>
</protein>
<proteinExistence type="predicted"/>
<reference evidence="5" key="1">
    <citation type="submission" date="2019-09" db="EMBL/GenBank/DDBJ databases">
        <authorList>
            <person name="Zhang L."/>
        </authorList>
    </citation>
    <scope>NUCLEOTIDE SEQUENCE</scope>
</reference>
<organism evidence="5">
    <name type="scientific">Nymphaea colorata</name>
    <name type="common">pocket water lily</name>
    <dbReference type="NCBI Taxonomy" id="210225"/>
    <lineage>
        <taxon>Eukaryota</taxon>
        <taxon>Viridiplantae</taxon>
        <taxon>Streptophyta</taxon>
        <taxon>Embryophyta</taxon>
        <taxon>Tracheophyta</taxon>
        <taxon>Spermatophyta</taxon>
        <taxon>Magnoliopsida</taxon>
        <taxon>Nymphaeales</taxon>
        <taxon>Nymphaeaceae</taxon>
        <taxon>Nymphaea</taxon>
    </lineage>
</organism>
<feature type="chain" id="PRO_5023840625" description="Gnk2-homologous domain-containing protein" evidence="3">
    <location>
        <begin position="34"/>
        <end position="111"/>
    </location>
</feature>
<dbReference type="CDD" id="cd23509">
    <property type="entry name" value="Gnk2-like"/>
    <property type="match status" value="1"/>
</dbReference>
<evidence type="ECO:0000259" key="4">
    <source>
        <dbReference type="Pfam" id="PF01657"/>
    </source>
</evidence>
<feature type="domain" description="Gnk2-homologous" evidence="4">
    <location>
        <begin position="42"/>
        <end position="99"/>
    </location>
</feature>
<evidence type="ECO:0000313" key="5">
    <source>
        <dbReference type="EMBL" id="VVV88020.1"/>
    </source>
</evidence>
<accession>A0A5K0ZFY6</accession>